<protein>
    <recommendedName>
        <fullName evidence="3">Phosphoglycerate mutase family protein</fullName>
    </recommendedName>
</protein>
<dbReference type="PANTHER" id="PTHR16469:SF51">
    <property type="entry name" value="TRANSCRIPTION FACTOR TAU 55 KDA SUBUNIT"/>
    <property type="match status" value="1"/>
</dbReference>
<evidence type="ECO:0000313" key="1">
    <source>
        <dbReference type="EMBL" id="KAG2382763.1"/>
    </source>
</evidence>
<dbReference type="Pfam" id="PF00300">
    <property type="entry name" value="His_Phos_1"/>
    <property type="match status" value="1"/>
</dbReference>
<dbReference type="InterPro" id="IPR029033">
    <property type="entry name" value="His_PPase_superfam"/>
</dbReference>
<dbReference type="Gene3D" id="3.40.50.1240">
    <property type="entry name" value="Phosphoglycerate mutase-like"/>
    <property type="match status" value="1"/>
</dbReference>
<dbReference type="SUPFAM" id="SSF53254">
    <property type="entry name" value="Phosphoglycerate mutase-like"/>
    <property type="match status" value="1"/>
</dbReference>
<proteinExistence type="predicted"/>
<sequence>MRELFFVRHGERIDFIKNSSEYLNWIENENNRIHDPSLSARGSECAFLLGQHLVKNEFIFSKKKQSMTNDLALLNNDTSVKEPFIHIETTLISTLNDHHNGSASMIHGNVFGKPVKKIIIFSSPYRRCLETARSMLNGIQSHLCSENIVYELIESHEQFRELFVKAQNQTEFNSSFYSIPGFGNDCFKYFLEEKPMESVQDLEERCKIAMDNILNFVAHENEDDTMVFVVTHAASLIKAVEALLTPEKRIGVKAGTCGLSQMIRPPFCEEWLLKINSDTSFLDGGQMYYWDFGDYETYLRNLRQQIKQLE</sequence>
<accession>A0AA88GQM9</accession>
<dbReference type="InterPro" id="IPR013078">
    <property type="entry name" value="His_Pase_superF_clade-1"/>
</dbReference>
<evidence type="ECO:0008006" key="3">
    <source>
        <dbReference type="Google" id="ProtNLM"/>
    </source>
</evidence>
<dbReference type="GeneID" id="68097185"/>
<dbReference type="PANTHER" id="PTHR16469">
    <property type="entry name" value="UBIQUITIN-ASSOCIATED AND SH3 DOMAIN-CONTAINING BA-RELATED"/>
    <property type="match status" value="1"/>
</dbReference>
<name>A0AA88GQM9_NAELO</name>
<evidence type="ECO:0000313" key="2">
    <source>
        <dbReference type="Proteomes" id="UP000816034"/>
    </source>
</evidence>
<dbReference type="EMBL" id="PYSW02000022">
    <property type="protein sequence ID" value="KAG2382763.1"/>
    <property type="molecule type" value="Genomic_DNA"/>
</dbReference>
<organism evidence="1 2">
    <name type="scientific">Naegleria lovaniensis</name>
    <name type="common">Amoeba</name>
    <dbReference type="NCBI Taxonomy" id="51637"/>
    <lineage>
        <taxon>Eukaryota</taxon>
        <taxon>Discoba</taxon>
        <taxon>Heterolobosea</taxon>
        <taxon>Tetramitia</taxon>
        <taxon>Eutetramitia</taxon>
        <taxon>Vahlkampfiidae</taxon>
        <taxon>Naegleria</taxon>
    </lineage>
</organism>
<dbReference type="Proteomes" id="UP000816034">
    <property type="component" value="Unassembled WGS sequence"/>
</dbReference>
<keyword evidence="2" id="KW-1185">Reference proteome</keyword>
<reference evidence="1 2" key="1">
    <citation type="journal article" date="2018" name="BMC Genomics">
        <title>The genome of Naegleria lovaniensis, the basis for a comparative approach to unravel pathogenicity factors of the human pathogenic amoeba N. fowleri.</title>
        <authorList>
            <person name="Liechti N."/>
            <person name="Schurch N."/>
            <person name="Bruggmann R."/>
            <person name="Wittwer M."/>
        </authorList>
    </citation>
    <scope>NUCLEOTIDE SEQUENCE [LARGE SCALE GENOMIC DNA]</scope>
    <source>
        <strain evidence="1 2">ATCC 30569</strain>
    </source>
</reference>
<dbReference type="RefSeq" id="XP_044548442.1">
    <property type="nucleotide sequence ID" value="XM_044694402.1"/>
</dbReference>
<dbReference type="InterPro" id="IPR051710">
    <property type="entry name" value="Phosphatase_SH3-domain"/>
</dbReference>
<comment type="caution">
    <text evidence="1">The sequence shown here is derived from an EMBL/GenBank/DDBJ whole genome shotgun (WGS) entry which is preliminary data.</text>
</comment>
<gene>
    <name evidence="1" type="ORF">C9374_004730</name>
</gene>
<dbReference type="AlphaFoldDB" id="A0AA88GQM9"/>